<dbReference type="Gene3D" id="3.20.20.300">
    <property type="entry name" value="Glycoside hydrolase, family 3, N-terminal domain"/>
    <property type="match status" value="1"/>
</dbReference>
<accession>A0A2U1N1Q3</accession>
<dbReference type="GO" id="GO:0008422">
    <property type="term" value="F:beta-glucosidase activity"/>
    <property type="evidence" value="ECO:0007669"/>
    <property type="project" value="TreeGrafter"/>
</dbReference>
<name>A0A2U1N1Q3_ARTAN</name>
<dbReference type="InterPro" id="IPR051915">
    <property type="entry name" value="Cellulose_Degrad_GH3"/>
</dbReference>
<reference evidence="2 3" key="1">
    <citation type="journal article" date="2018" name="Mol. Plant">
        <title>The genome of Artemisia annua provides insight into the evolution of Asteraceae family and artemisinin biosynthesis.</title>
        <authorList>
            <person name="Shen Q."/>
            <person name="Zhang L."/>
            <person name="Liao Z."/>
            <person name="Wang S."/>
            <person name="Yan T."/>
            <person name="Shi P."/>
            <person name="Liu M."/>
            <person name="Fu X."/>
            <person name="Pan Q."/>
            <person name="Wang Y."/>
            <person name="Lv Z."/>
            <person name="Lu X."/>
            <person name="Zhang F."/>
            <person name="Jiang W."/>
            <person name="Ma Y."/>
            <person name="Chen M."/>
            <person name="Hao X."/>
            <person name="Li L."/>
            <person name="Tang Y."/>
            <person name="Lv G."/>
            <person name="Zhou Y."/>
            <person name="Sun X."/>
            <person name="Brodelius P.E."/>
            <person name="Rose J.K.C."/>
            <person name="Tang K."/>
        </authorList>
    </citation>
    <scope>NUCLEOTIDE SEQUENCE [LARGE SCALE GENOMIC DNA]</scope>
    <source>
        <strain evidence="3">cv. Huhao1</strain>
        <tissue evidence="2">Leaf</tissue>
    </source>
</reference>
<protein>
    <submittedName>
        <fullName evidence="2">Glycoside hydrolase family 3 C-terminal domain-containing protein</fullName>
    </submittedName>
</protein>
<dbReference type="AlphaFoldDB" id="A0A2U1N1Q3"/>
<dbReference type="STRING" id="35608.A0A2U1N1Q3"/>
<dbReference type="GO" id="GO:0009251">
    <property type="term" value="P:glucan catabolic process"/>
    <property type="evidence" value="ECO:0007669"/>
    <property type="project" value="TreeGrafter"/>
</dbReference>
<dbReference type="OrthoDB" id="416222at2759"/>
<dbReference type="EMBL" id="PKPP01003834">
    <property type="protein sequence ID" value="PWA67423.1"/>
    <property type="molecule type" value="Genomic_DNA"/>
</dbReference>
<evidence type="ECO:0000313" key="3">
    <source>
        <dbReference type="Proteomes" id="UP000245207"/>
    </source>
</evidence>
<proteinExistence type="predicted"/>
<sequence length="131" mass="15016">MDPELIKKVGAPYYDVIQKGVATIKVSYPSRNGHKNKELITELLKDNLRFRLNYSFHLLLLLLSRFPFHYNGFVISDFMGIDMITGQAHANYAYLIEQSVGAGVDMGRPVKFNGPVPDFFNRPFNIEIEYV</sequence>
<dbReference type="InterPro" id="IPR036962">
    <property type="entry name" value="Glyco_hydro_3_N_sf"/>
</dbReference>
<dbReference type="PANTHER" id="PTHR30620:SF100">
    <property type="entry name" value="GLUCAN 1,3-BETA-GLUCOSIDASE"/>
    <property type="match status" value="1"/>
</dbReference>
<comment type="caution">
    <text evidence="2">The sequence shown here is derived from an EMBL/GenBank/DDBJ whole genome shotgun (WGS) entry which is preliminary data.</text>
</comment>
<keyword evidence="1 2" id="KW-0378">Hydrolase</keyword>
<dbReference type="SUPFAM" id="SSF51445">
    <property type="entry name" value="(Trans)glycosidases"/>
    <property type="match status" value="1"/>
</dbReference>
<dbReference type="InterPro" id="IPR017853">
    <property type="entry name" value="GH"/>
</dbReference>
<organism evidence="2 3">
    <name type="scientific">Artemisia annua</name>
    <name type="common">Sweet wormwood</name>
    <dbReference type="NCBI Taxonomy" id="35608"/>
    <lineage>
        <taxon>Eukaryota</taxon>
        <taxon>Viridiplantae</taxon>
        <taxon>Streptophyta</taxon>
        <taxon>Embryophyta</taxon>
        <taxon>Tracheophyta</taxon>
        <taxon>Spermatophyta</taxon>
        <taxon>Magnoliopsida</taxon>
        <taxon>eudicotyledons</taxon>
        <taxon>Gunneridae</taxon>
        <taxon>Pentapetalae</taxon>
        <taxon>asterids</taxon>
        <taxon>campanulids</taxon>
        <taxon>Asterales</taxon>
        <taxon>Asteraceae</taxon>
        <taxon>Asteroideae</taxon>
        <taxon>Anthemideae</taxon>
        <taxon>Artemisiinae</taxon>
        <taxon>Artemisia</taxon>
    </lineage>
</organism>
<dbReference type="PANTHER" id="PTHR30620">
    <property type="entry name" value="PERIPLASMIC BETA-GLUCOSIDASE-RELATED"/>
    <property type="match status" value="1"/>
</dbReference>
<evidence type="ECO:0000256" key="1">
    <source>
        <dbReference type="ARBA" id="ARBA00022801"/>
    </source>
</evidence>
<evidence type="ECO:0000313" key="2">
    <source>
        <dbReference type="EMBL" id="PWA67423.1"/>
    </source>
</evidence>
<keyword evidence="3" id="KW-1185">Reference proteome</keyword>
<dbReference type="Proteomes" id="UP000245207">
    <property type="component" value="Unassembled WGS sequence"/>
</dbReference>
<gene>
    <name evidence="2" type="ORF">CTI12_AA318700</name>
</gene>